<name>A0ACC5QZN2_9HYPH</name>
<evidence type="ECO:0000313" key="1">
    <source>
        <dbReference type="EMBL" id="MBK1865658.1"/>
    </source>
</evidence>
<sequence length="369" mass="40799">MTGKKDNGGRRPSKVETSPEDSEARVRAAFRVQAEWCRALGSPLTSLLCALAAERLDRSTSVGEAILSWQGDPDGKADSVPLRFAGALNGVVRKGRLPELARLYPPNPLPDGEALWAQVAKALTTSGPEIEPWLDRAPQTNEVGRSSILYAGLCWLWAHFPLPMRLYEVGASAGLNLNLDRYAYRFGEDVFGAMGAALFLTPEWEGSSPPALTPRVVARAGCDLAPLDVSLPQDRERLLAYVWPDQAPRVKRLNAAFAIAQHHPIHVEKRDAAVWVESRIGATPAWGEMQVLFHSIAFQYFPKASQDRITAHMERRGAAATRDAPLAWMRFEVDPEIEKAFSLRIRVWPGDDHLLATGDAHGRWVKWMG</sequence>
<gene>
    <name evidence="1" type="ORF">JHL16_04790</name>
</gene>
<evidence type="ECO:0000313" key="2">
    <source>
        <dbReference type="Proteomes" id="UP000616151"/>
    </source>
</evidence>
<proteinExistence type="predicted"/>
<dbReference type="EMBL" id="JAENHL010000006">
    <property type="protein sequence ID" value="MBK1865658.1"/>
    <property type="molecule type" value="Genomic_DNA"/>
</dbReference>
<dbReference type="Proteomes" id="UP000616151">
    <property type="component" value="Unassembled WGS sequence"/>
</dbReference>
<comment type="caution">
    <text evidence="1">The sequence shown here is derived from an EMBL/GenBank/DDBJ whole genome shotgun (WGS) entry which is preliminary data.</text>
</comment>
<protein>
    <submittedName>
        <fullName evidence="1">DUF2332 family protein</fullName>
    </submittedName>
</protein>
<accession>A0ACC5QZN2</accession>
<keyword evidence="2" id="KW-1185">Reference proteome</keyword>
<reference evidence="1" key="1">
    <citation type="submission" date="2021-01" db="EMBL/GenBank/DDBJ databases">
        <authorList>
            <person name="Sun Q."/>
        </authorList>
    </citation>
    <scope>NUCLEOTIDE SEQUENCE</scope>
    <source>
        <strain evidence="1">YIM B02566</strain>
    </source>
</reference>
<organism evidence="1 2">
    <name type="scientific">Taklimakanibacter albus</name>
    <dbReference type="NCBI Taxonomy" id="2800327"/>
    <lineage>
        <taxon>Bacteria</taxon>
        <taxon>Pseudomonadati</taxon>
        <taxon>Pseudomonadota</taxon>
        <taxon>Alphaproteobacteria</taxon>
        <taxon>Hyphomicrobiales</taxon>
        <taxon>Aestuariivirgaceae</taxon>
        <taxon>Taklimakanibacter</taxon>
    </lineage>
</organism>